<reference evidence="2" key="1">
    <citation type="submission" date="2014-09" db="EMBL/GenBank/DDBJ databases">
        <authorList>
            <person name="Magalhaes I.L.F."/>
            <person name="Oliveira U."/>
            <person name="Santos F.R."/>
            <person name="Vidigal T.H.D.A."/>
            <person name="Brescovit A.D."/>
            <person name="Santos A.J."/>
        </authorList>
    </citation>
    <scope>NUCLEOTIDE SEQUENCE</scope>
    <source>
        <tissue evidence="2">Shoot tissue taken approximately 20 cm above the soil surface</tissue>
    </source>
</reference>
<protein>
    <submittedName>
        <fullName evidence="2">Uncharacterized protein</fullName>
    </submittedName>
</protein>
<sequence>MCWEAFIFVSFTTAVCVKHVLRSIHFRIASDDNGAMLFVACQSAEDAARLHGHCYKWWGENVFFCHVNRLSLFQYNPEDIICMVCLLQGLVLCSSMIGLSCVIMYGL</sequence>
<keyword evidence="1" id="KW-0472">Membrane</keyword>
<keyword evidence="1" id="KW-1133">Transmembrane helix</keyword>
<evidence type="ECO:0000256" key="1">
    <source>
        <dbReference type="SAM" id="Phobius"/>
    </source>
</evidence>
<accession>A0A0A8ZNR4</accession>
<proteinExistence type="predicted"/>
<name>A0A0A8ZNR4_ARUDO</name>
<reference evidence="2" key="2">
    <citation type="journal article" date="2015" name="Data Brief">
        <title>Shoot transcriptome of the giant reed, Arundo donax.</title>
        <authorList>
            <person name="Barrero R.A."/>
            <person name="Guerrero F.D."/>
            <person name="Moolhuijzen P."/>
            <person name="Goolsby J.A."/>
            <person name="Tidwell J."/>
            <person name="Bellgard S.E."/>
            <person name="Bellgard M.I."/>
        </authorList>
    </citation>
    <scope>NUCLEOTIDE SEQUENCE</scope>
    <source>
        <tissue evidence="2">Shoot tissue taken approximately 20 cm above the soil surface</tissue>
    </source>
</reference>
<dbReference type="EMBL" id="GBRH01256861">
    <property type="protein sequence ID" value="JAD41034.1"/>
    <property type="molecule type" value="Transcribed_RNA"/>
</dbReference>
<dbReference type="AlphaFoldDB" id="A0A0A8ZNR4"/>
<feature type="transmembrane region" description="Helical" evidence="1">
    <location>
        <begin position="80"/>
        <end position="105"/>
    </location>
</feature>
<organism evidence="2">
    <name type="scientific">Arundo donax</name>
    <name type="common">Giant reed</name>
    <name type="synonym">Donax arundinaceus</name>
    <dbReference type="NCBI Taxonomy" id="35708"/>
    <lineage>
        <taxon>Eukaryota</taxon>
        <taxon>Viridiplantae</taxon>
        <taxon>Streptophyta</taxon>
        <taxon>Embryophyta</taxon>
        <taxon>Tracheophyta</taxon>
        <taxon>Spermatophyta</taxon>
        <taxon>Magnoliopsida</taxon>
        <taxon>Liliopsida</taxon>
        <taxon>Poales</taxon>
        <taxon>Poaceae</taxon>
        <taxon>PACMAD clade</taxon>
        <taxon>Arundinoideae</taxon>
        <taxon>Arundineae</taxon>
        <taxon>Arundo</taxon>
    </lineage>
</organism>
<keyword evidence="1" id="KW-0812">Transmembrane</keyword>
<evidence type="ECO:0000313" key="2">
    <source>
        <dbReference type="EMBL" id="JAD41034.1"/>
    </source>
</evidence>